<dbReference type="Pfam" id="PF05175">
    <property type="entry name" value="MTS"/>
    <property type="match status" value="1"/>
</dbReference>
<evidence type="ECO:0000313" key="6">
    <source>
        <dbReference type="Proteomes" id="UP001549366"/>
    </source>
</evidence>
<dbReference type="InterPro" id="IPR007848">
    <property type="entry name" value="Small_mtfrase_dom"/>
</dbReference>
<organism evidence="5 6">
    <name type="scientific">Endozoicomonas lisbonensis</name>
    <dbReference type="NCBI Taxonomy" id="3120522"/>
    <lineage>
        <taxon>Bacteria</taxon>
        <taxon>Pseudomonadati</taxon>
        <taxon>Pseudomonadota</taxon>
        <taxon>Gammaproteobacteria</taxon>
        <taxon>Oceanospirillales</taxon>
        <taxon>Endozoicomonadaceae</taxon>
        <taxon>Endozoicomonas</taxon>
    </lineage>
</organism>
<accession>A0ABV2SL34</accession>
<evidence type="ECO:0000256" key="3">
    <source>
        <dbReference type="ARBA" id="ARBA00022691"/>
    </source>
</evidence>
<sequence>MARKSNTYFQFKQFRVDQDQCAMKVTMDACLFGALVDVEESQRILDIGTGTGLLSLMAAQRSSAHIDAVELDDDAARQARQNVAQSPWSDRITVTQSAIQQFFGAPDGYDTIICNPPFFENSLKAANDKRTMARHTESLSFSDLVQATSRLLHKKWYCMDNSTGKVVSVFYWCCRGYKQSERVIYNSTAAVPQSSRPPIHHYAEQKQVIQKFCPSG</sequence>
<dbReference type="InterPro" id="IPR020596">
    <property type="entry name" value="rRNA_Ade_Mease_Trfase_CS"/>
</dbReference>
<dbReference type="Proteomes" id="UP001549366">
    <property type="component" value="Unassembled WGS sequence"/>
</dbReference>
<proteinExistence type="predicted"/>
<keyword evidence="1" id="KW-0489">Methyltransferase</keyword>
<keyword evidence="2" id="KW-0808">Transferase</keyword>
<keyword evidence="6" id="KW-1185">Reference proteome</keyword>
<reference evidence="5 6" key="1">
    <citation type="submission" date="2024-06" db="EMBL/GenBank/DDBJ databases">
        <title>Genomic Encyclopedia of Type Strains, Phase V (KMG-V): Genome sequencing to study the core and pangenomes of soil and plant-associated prokaryotes.</title>
        <authorList>
            <person name="Whitman W."/>
        </authorList>
    </citation>
    <scope>NUCLEOTIDE SEQUENCE [LARGE SCALE GENOMIC DNA]</scope>
    <source>
        <strain evidence="5 6">NE40</strain>
    </source>
</reference>
<evidence type="ECO:0000313" key="5">
    <source>
        <dbReference type="EMBL" id="MET4758482.1"/>
    </source>
</evidence>
<dbReference type="RefSeq" id="WP_354016469.1">
    <property type="nucleotide sequence ID" value="NZ_JBEWTB010000002.1"/>
</dbReference>
<dbReference type="PROSITE" id="PS01131">
    <property type="entry name" value="RRNA_A_DIMETH"/>
    <property type="match status" value="1"/>
</dbReference>
<dbReference type="InterPro" id="IPR002052">
    <property type="entry name" value="DNA_methylase_N6_adenine_CS"/>
</dbReference>
<gene>
    <name evidence="5" type="ORF">V5J35_003674</name>
</gene>
<dbReference type="CDD" id="cd02440">
    <property type="entry name" value="AdoMet_MTases"/>
    <property type="match status" value="1"/>
</dbReference>
<dbReference type="EMBL" id="JBEWTB010000002">
    <property type="protein sequence ID" value="MET4758482.1"/>
    <property type="molecule type" value="Genomic_DNA"/>
</dbReference>
<evidence type="ECO:0000256" key="2">
    <source>
        <dbReference type="ARBA" id="ARBA00022679"/>
    </source>
</evidence>
<feature type="domain" description="Methyltransferase small" evidence="4">
    <location>
        <begin position="36"/>
        <end position="123"/>
    </location>
</feature>
<dbReference type="SUPFAM" id="SSF53335">
    <property type="entry name" value="S-adenosyl-L-methionine-dependent methyltransferases"/>
    <property type="match status" value="1"/>
</dbReference>
<dbReference type="Gene3D" id="3.40.50.150">
    <property type="entry name" value="Vaccinia Virus protein VP39"/>
    <property type="match status" value="1"/>
</dbReference>
<dbReference type="PANTHER" id="PTHR47739:SF1">
    <property type="entry name" value="TRNA1(VAL) (ADENINE(37)-N6)-METHYLTRANSFERASE"/>
    <property type="match status" value="1"/>
</dbReference>
<keyword evidence="3" id="KW-0949">S-adenosyl-L-methionine</keyword>
<dbReference type="InterPro" id="IPR050210">
    <property type="entry name" value="tRNA_Adenine-N(6)_MTase"/>
</dbReference>
<dbReference type="PANTHER" id="PTHR47739">
    <property type="entry name" value="TRNA1(VAL) (ADENINE(37)-N6)-METHYLTRANSFERASE"/>
    <property type="match status" value="1"/>
</dbReference>
<evidence type="ECO:0000259" key="4">
    <source>
        <dbReference type="Pfam" id="PF05175"/>
    </source>
</evidence>
<protein>
    <submittedName>
        <fullName evidence="5">tRNA1(Val) A37 N6-methylase TrmN6</fullName>
    </submittedName>
</protein>
<name>A0ABV2SL34_9GAMM</name>
<comment type="caution">
    <text evidence="5">The sequence shown here is derived from an EMBL/GenBank/DDBJ whole genome shotgun (WGS) entry which is preliminary data.</text>
</comment>
<evidence type="ECO:0000256" key="1">
    <source>
        <dbReference type="ARBA" id="ARBA00022603"/>
    </source>
</evidence>
<dbReference type="InterPro" id="IPR029063">
    <property type="entry name" value="SAM-dependent_MTases_sf"/>
</dbReference>
<dbReference type="PROSITE" id="PS00092">
    <property type="entry name" value="N6_MTASE"/>
    <property type="match status" value="1"/>
</dbReference>